<dbReference type="GO" id="GO:0050804">
    <property type="term" value="P:modulation of chemical synaptic transmission"/>
    <property type="evidence" value="ECO:0007669"/>
    <property type="project" value="TreeGrafter"/>
</dbReference>
<feature type="chain" id="PRO_5042213404" description="Nerve growth factor-related domain-containing protein" evidence="4">
    <location>
        <begin position="17"/>
        <end position="543"/>
    </location>
</feature>
<keyword evidence="4" id="KW-0732">Signal</keyword>
<evidence type="ECO:0000256" key="4">
    <source>
        <dbReference type="SAM" id="SignalP"/>
    </source>
</evidence>
<feature type="compositionally biased region" description="Basic residues" evidence="3">
    <location>
        <begin position="143"/>
        <end position="153"/>
    </location>
</feature>
<feature type="region of interest" description="Disordered" evidence="3">
    <location>
        <begin position="31"/>
        <end position="72"/>
    </location>
</feature>
<dbReference type="PANTHER" id="PTHR11589">
    <property type="entry name" value="NERVE GROWTH FACTOR NGF -RELATED"/>
    <property type="match status" value="1"/>
</dbReference>
<feature type="compositionally biased region" description="Basic and acidic residues" evidence="3">
    <location>
        <begin position="396"/>
        <end position="405"/>
    </location>
</feature>
<dbReference type="GO" id="GO:0043524">
    <property type="term" value="P:negative regulation of neuron apoptotic process"/>
    <property type="evidence" value="ECO:0007669"/>
    <property type="project" value="TreeGrafter"/>
</dbReference>
<reference evidence="6" key="1">
    <citation type="journal article" date="2023" name="Science">
        <title>Genome structures resolve the early diversification of teleost fishes.</title>
        <authorList>
            <person name="Parey E."/>
            <person name="Louis A."/>
            <person name="Montfort J."/>
            <person name="Bouchez O."/>
            <person name="Roques C."/>
            <person name="Iampietro C."/>
            <person name="Lluch J."/>
            <person name="Castinel A."/>
            <person name="Donnadieu C."/>
            <person name="Desvignes T."/>
            <person name="Floi Bucao C."/>
            <person name="Jouanno E."/>
            <person name="Wen M."/>
            <person name="Mejri S."/>
            <person name="Dirks R."/>
            <person name="Jansen H."/>
            <person name="Henkel C."/>
            <person name="Chen W.J."/>
            <person name="Zahm M."/>
            <person name="Cabau C."/>
            <person name="Klopp C."/>
            <person name="Thompson A.W."/>
            <person name="Robinson-Rechavi M."/>
            <person name="Braasch I."/>
            <person name="Lecointre G."/>
            <person name="Bobe J."/>
            <person name="Postlethwait J.H."/>
            <person name="Berthelot C."/>
            <person name="Roest Crollius H."/>
            <person name="Guiguen Y."/>
        </authorList>
    </citation>
    <scope>NUCLEOTIDE SEQUENCE</scope>
    <source>
        <strain evidence="6">NC1722</strain>
    </source>
</reference>
<feature type="compositionally biased region" description="Low complexity" evidence="3">
    <location>
        <begin position="38"/>
        <end position="58"/>
    </location>
</feature>
<feature type="signal peptide" evidence="4">
    <location>
        <begin position="1"/>
        <end position="16"/>
    </location>
</feature>
<feature type="region of interest" description="Disordered" evidence="3">
    <location>
        <begin position="350"/>
        <end position="425"/>
    </location>
</feature>
<dbReference type="EMBL" id="JAINUG010000063">
    <property type="protein sequence ID" value="KAJ8402522.1"/>
    <property type="molecule type" value="Genomic_DNA"/>
</dbReference>
<dbReference type="SMART" id="SM00140">
    <property type="entry name" value="NGF"/>
    <property type="match status" value="1"/>
</dbReference>
<dbReference type="InterPro" id="IPR029034">
    <property type="entry name" value="Cystine-knot_cytokine"/>
</dbReference>
<accession>A0AAD7WMN3</accession>
<evidence type="ECO:0000313" key="6">
    <source>
        <dbReference type="EMBL" id="KAJ8402522.1"/>
    </source>
</evidence>
<evidence type="ECO:0000256" key="2">
    <source>
        <dbReference type="ARBA" id="ARBA00023030"/>
    </source>
</evidence>
<dbReference type="AlphaFoldDB" id="A0AAD7WMN3"/>
<dbReference type="GO" id="GO:0021675">
    <property type="term" value="P:nerve development"/>
    <property type="evidence" value="ECO:0007669"/>
    <property type="project" value="TreeGrafter"/>
</dbReference>
<evidence type="ECO:0000256" key="3">
    <source>
        <dbReference type="SAM" id="MobiDB-lite"/>
    </source>
</evidence>
<feature type="domain" description="Nerve growth factor-related" evidence="5">
    <location>
        <begin position="422"/>
        <end position="535"/>
    </location>
</feature>
<dbReference type="PROSITE" id="PS50270">
    <property type="entry name" value="NGF_2"/>
    <property type="match status" value="1"/>
</dbReference>
<gene>
    <name evidence="6" type="ORF">AAFF_G00366050</name>
</gene>
<proteinExistence type="inferred from homology"/>
<dbReference type="GO" id="GO:0008083">
    <property type="term" value="F:growth factor activity"/>
    <property type="evidence" value="ECO:0007669"/>
    <property type="project" value="UniProtKB-KW"/>
</dbReference>
<evidence type="ECO:0000256" key="1">
    <source>
        <dbReference type="ARBA" id="ARBA00010783"/>
    </source>
</evidence>
<name>A0AAD7WMN3_9TELE</name>
<comment type="similarity">
    <text evidence="1">Belongs to the NGF-beta family.</text>
</comment>
<dbReference type="GO" id="GO:0005615">
    <property type="term" value="C:extracellular space"/>
    <property type="evidence" value="ECO:0007669"/>
    <property type="project" value="TreeGrafter"/>
</dbReference>
<organism evidence="6 7">
    <name type="scientific">Aldrovandia affinis</name>
    <dbReference type="NCBI Taxonomy" id="143900"/>
    <lineage>
        <taxon>Eukaryota</taxon>
        <taxon>Metazoa</taxon>
        <taxon>Chordata</taxon>
        <taxon>Craniata</taxon>
        <taxon>Vertebrata</taxon>
        <taxon>Euteleostomi</taxon>
        <taxon>Actinopterygii</taxon>
        <taxon>Neopterygii</taxon>
        <taxon>Teleostei</taxon>
        <taxon>Notacanthiformes</taxon>
        <taxon>Halosauridae</taxon>
        <taxon>Aldrovandia</taxon>
    </lineage>
</organism>
<protein>
    <recommendedName>
        <fullName evidence="5">Nerve growth factor-related domain-containing protein</fullName>
    </recommendedName>
</protein>
<dbReference type="Gene3D" id="2.10.90.10">
    <property type="entry name" value="Cystine-knot cytokines"/>
    <property type="match status" value="1"/>
</dbReference>
<dbReference type="Proteomes" id="UP001221898">
    <property type="component" value="Unassembled WGS sequence"/>
</dbReference>
<dbReference type="GO" id="GO:0030425">
    <property type="term" value="C:dendrite"/>
    <property type="evidence" value="ECO:0007669"/>
    <property type="project" value="TreeGrafter"/>
</dbReference>
<keyword evidence="2" id="KW-0339">Growth factor</keyword>
<evidence type="ECO:0000259" key="5">
    <source>
        <dbReference type="SMART" id="SM00140"/>
    </source>
</evidence>
<dbReference type="GO" id="GO:0048812">
    <property type="term" value="P:neuron projection morphogenesis"/>
    <property type="evidence" value="ECO:0007669"/>
    <property type="project" value="TreeGrafter"/>
</dbReference>
<evidence type="ECO:0000313" key="7">
    <source>
        <dbReference type="Proteomes" id="UP001221898"/>
    </source>
</evidence>
<dbReference type="GO" id="GO:0007169">
    <property type="term" value="P:cell surface receptor protein tyrosine kinase signaling pathway"/>
    <property type="evidence" value="ECO:0007669"/>
    <property type="project" value="TreeGrafter"/>
</dbReference>
<sequence length="543" mass="60848">MHWLPLVAMVIASALPFPHSPVPRLVVATTEPGRNLDNHGNNSSNRKHNNNNNNNDNNTSFIHSGRSSRSDNMIRSKAVVDYSSYTNYVHDSPQEDYSGTYVSGTKDMTRQSNIVEDFLPKSRHNQVDYNTPSFIDHIEHKSKGVQKKERHLSKNNPQSKTMQNHNSTEDTHTAEGQLATSNLEDYKSLGNESQNYISLDNHTPEEYKSQPGVSSVNRDLVDITRKGNHYPLSTTKENIADVSVRQNYNPYNGGTVKKEMSLDTTTQTEHYNYPEKQMEVESDGKGVDGGSERRWGLGMEVGREKLLEEAELLFLDAHPRVLFTPSSSPPNHPPLLLMLEAGLQAEVGERVRERGEEQEDGQGERSMDMGGETEMELWTGTKDGKVGGSVLTDTFTDSRVRRRGGEPPYPKTRPKRASAAHDKRGERSVCEVANEWVTDKKTAIDILGNTVMVLPEIQTPRGPLKQYFFETKCRQPDARATGGSGVSGRDCVGVDKKHWVSECKAKQSYVRALTAHPQKGVGWRWIRIDSSCVCVLQARVTRN</sequence>
<dbReference type="GO" id="GO:0005163">
    <property type="term" value="F:nerve growth factor receptor binding"/>
    <property type="evidence" value="ECO:0007669"/>
    <property type="project" value="TreeGrafter"/>
</dbReference>
<dbReference type="GO" id="GO:0038180">
    <property type="term" value="P:nerve growth factor signaling pathway"/>
    <property type="evidence" value="ECO:0007669"/>
    <property type="project" value="TreeGrafter"/>
</dbReference>
<dbReference type="PRINTS" id="PR00268">
    <property type="entry name" value="NGF"/>
</dbReference>
<feature type="region of interest" description="Disordered" evidence="3">
    <location>
        <begin position="141"/>
        <end position="174"/>
    </location>
</feature>
<dbReference type="InterPro" id="IPR002072">
    <property type="entry name" value="Nerve_growth_factor-rel"/>
</dbReference>
<dbReference type="Pfam" id="PF00243">
    <property type="entry name" value="NGF"/>
    <property type="match status" value="1"/>
</dbReference>
<comment type="caution">
    <text evidence="6">The sequence shown here is derived from an EMBL/GenBank/DDBJ whole genome shotgun (WGS) entry which is preliminary data.</text>
</comment>
<dbReference type="GO" id="GO:0030424">
    <property type="term" value="C:axon"/>
    <property type="evidence" value="ECO:0007669"/>
    <property type="project" value="TreeGrafter"/>
</dbReference>
<dbReference type="PANTHER" id="PTHR11589:SF8">
    <property type="entry name" value="NEUROTROPHIN-4"/>
    <property type="match status" value="1"/>
</dbReference>
<dbReference type="InterPro" id="IPR020408">
    <property type="entry name" value="Nerve_growth_factor-like"/>
</dbReference>
<feature type="compositionally biased region" description="Polar residues" evidence="3">
    <location>
        <begin position="154"/>
        <end position="166"/>
    </location>
</feature>
<dbReference type="GO" id="GO:0008021">
    <property type="term" value="C:synaptic vesicle"/>
    <property type="evidence" value="ECO:0007669"/>
    <property type="project" value="TreeGrafter"/>
</dbReference>
<dbReference type="SUPFAM" id="SSF57501">
    <property type="entry name" value="Cystine-knot cytokines"/>
    <property type="match status" value="1"/>
</dbReference>
<keyword evidence="7" id="KW-1185">Reference proteome</keyword>